<dbReference type="CDD" id="cd13124">
    <property type="entry name" value="MATE_SpoVB_like"/>
    <property type="match status" value="1"/>
</dbReference>
<dbReference type="InterPro" id="IPR002797">
    <property type="entry name" value="Polysacc_synth"/>
</dbReference>
<dbReference type="Proteomes" id="UP000217696">
    <property type="component" value="Chromosome"/>
</dbReference>
<evidence type="ECO:0000256" key="1">
    <source>
        <dbReference type="ARBA" id="ARBA00004651"/>
    </source>
</evidence>
<dbReference type="InterPro" id="IPR024923">
    <property type="entry name" value="PG_synth_SpoVB"/>
</dbReference>
<organism evidence="6 7">
    <name type="scientific">Aneurinibacillus soli</name>
    <dbReference type="NCBI Taxonomy" id="1500254"/>
    <lineage>
        <taxon>Bacteria</taxon>
        <taxon>Bacillati</taxon>
        <taxon>Bacillota</taxon>
        <taxon>Bacilli</taxon>
        <taxon>Bacillales</taxon>
        <taxon>Paenibacillaceae</taxon>
        <taxon>Aneurinibacillus group</taxon>
        <taxon>Aneurinibacillus</taxon>
    </lineage>
</organism>
<keyword evidence="7" id="KW-1185">Reference proteome</keyword>
<dbReference type="OrthoDB" id="9775950at2"/>
<dbReference type="GO" id="GO:0005886">
    <property type="term" value="C:plasma membrane"/>
    <property type="evidence" value="ECO:0007669"/>
    <property type="project" value="UniProtKB-SubCell"/>
</dbReference>
<dbReference type="PANTHER" id="PTHR30250:SF21">
    <property type="entry name" value="LIPID II FLIPPASE MURJ"/>
    <property type="match status" value="1"/>
</dbReference>
<reference evidence="6 7" key="1">
    <citation type="submission" date="2015-12" db="EMBL/GenBank/DDBJ databases">
        <title>Genome sequence of Aneurinibacillus soli.</title>
        <authorList>
            <person name="Lee J.S."/>
            <person name="Lee K.C."/>
            <person name="Kim K.K."/>
            <person name="Lee B.W."/>
        </authorList>
    </citation>
    <scope>NUCLEOTIDE SEQUENCE [LARGE SCALE GENOMIC DNA]</scope>
    <source>
        <strain evidence="6 7">CB4</strain>
    </source>
</reference>
<evidence type="ECO:0000256" key="4">
    <source>
        <dbReference type="ARBA" id="ARBA00022989"/>
    </source>
</evidence>
<dbReference type="AlphaFoldDB" id="A0A0U5AZG7"/>
<dbReference type="InterPro" id="IPR050833">
    <property type="entry name" value="Poly_Biosynth_Transport"/>
</dbReference>
<dbReference type="PIRSF" id="PIRSF038958">
    <property type="entry name" value="PG_synth_SpoVB"/>
    <property type="match status" value="1"/>
</dbReference>
<gene>
    <name evidence="6" type="primary">spoVB_2</name>
    <name evidence="6" type="ORF">CB4_03343</name>
</gene>
<evidence type="ECO:0000256" key="5">
    <source>
        <dbReference type="ARBA" id="ARBA00023136"/>
    </source>
</evidence>
<keyword evidence="5" id="KW-0472">Membrane</keyword>
<keyword evidence="4" id="KW-1133">Transmembrane helix</keyword>
<dbReference type="PANTHER" id="PTHR30250">
    <property type="entry name" value="PST FAMILY PREDICTED COLANIC ACID TRANSPORTER"/>
    <property type="match status" value="1"/>
</dbReference>
<proteinExistence type="predicted"/>
<evidence type="ECO:0000256" key="2">
    <source>
        <dbReference type="ARBA" id="ARBA00022475"/>
    </source>
</evidence>
<dbReference type="EMBL" id="AP017312">
    <property type="protein sequence ID" value="BAU29162.1"/>
    <property type="molecule type" value="Genomic_DNA"/>
</dbReference>
<protein>
    <submittedName>
        <fullName evidence="6">Stage V sporulation protein B</fullName>
    </submittedName>
</protein>
<comment type="subcellular location">
    <subcellularLocation>
        <location evidence="1">Cell membrane</location>
        <topology evidence="1">Multi-pass membrane protein</topology>
    </subcellularLocation>
</comment>
<dbReference type="RefSeq" id="WP_096466866.1">
    <property type="nucleotide sequence ID" value="NZ_QJSZ01000017.1"/>
</dbReference>
<dbReference type="Pfam" id="PF01943">
    <property type="entry name" value="Polysacc_synt"/>
    <property type="match status" value="1"/>
</dbReference>
<evidence type="ECO:0000313" key="7">
    <source>
        <dbReference type="Proteomes" id="UP000217696"/>
    </source>
</evidence>
<name>A0A0U5AZG7_9BACL</name>
<keyword evidence="2" id="KW-1003">Cell membrane</keyword>
<keyword evidence="3" id="KW-0812">Transmembrane</keyword>
<sequence length="502" mass="55473">MPVFLKQMALRTSAIFIVKVMGALVRIPLFRLLGAEGVGLYQMAYSFYGLILTMITAGFPTALFLMTAKDTRRGKNLVMMMLVCLAVIGGGAGYLSYAFAPAIALFMGDQNLTIPIQYIAPALFIVPLLHLVRGYLQGIESYGFIASSEVLEQLVRVCTMLGLATTWAIHGKVWAVSGAVFGAFTGAVCALLFLLIPLRMSLRVVDGERLRQTISMSLPIFLYSSVAILATRLIVPVSEFLDALIIPHRLQDGGMSADQAIAAFGEISGMAVTAVYFPTIITAAISHTLSAKITEDWKNKKNKAFVRRSCLALQLAWGLGMVSTLFLFFYAHDVSVLLFGKEEVEYAIRYLCAIPLLTGLREVTTTILWAQEREREPVKGLLFGSICSVVLAYLLIAIPGFGYEGTVISMLSLECVSVLWNIGQIKKSHNRIFLFMPALWEACHILVIGIGCFWILGTINEMFFNTLPVSFQEIEKMVLFYGGLASYMGLRFVRRNRLTLFF</sequence>
<evidence type="ECO:0000256" key="3">
    <source>
        <dbReference type="ARBA" id="ARBA00022692"/>
    </source>
</evidence>
<evidence type="ECO:0000313" key="6">
    <source>
        <dbReference type="EMBL" id="BAU29162.1"/>
    </source>
</evidence>
<dbReference type="KEGG" id="asoc:CB4_03343"/>
<accession>A0A0U5AZG7</accession>